<evidence type="ECO:0000313" key="10">
    <source>
        <dbReference type="Proteomes" id="UP000007115"/>
    </source>
</evidence>
<dbReference type="PROSITE" id="PS50157">
    <property type="entry name" value="ZINC_FINGER_C2H2_2"/>
    <property type="match status" value="8"/>
</dbReference>
<feature type="domain" description="C2H2-type" evidence="8">
    <location>
        <begin position="279"/>
        <end position="307"/>
    </location>
</feature>
<protein>
    <recommendedName>
        <fullName evidence="8">C2H2-type domain-containing protein</fullName>
    </recommendedName>
</protein>
<evidence type="ECO:0000256" key="1">
    <source>
        <dbReference type="ARBA" id="ARBA00004123"/>
    </source>
</evidence>
<keyword evidence="3" id="KW-0677">Repeat</keyword>
<keyword evidence="4 7" id="KW-0863">Zinc-finger</keyword>
<dbReference type="PANTHER" id="PTHR24393:SF34">
    <property type="entry name" value="PR_SET DOMAIN 13"/>
    <property type="match status" value="1"/>
</dbReference>
<dbReference type="RefSeq" id="XP_013961718.1">
    <property type="nucleotide sequence ID" value="XM_014106243.1"/>
</dbReference>
<dbReference type="GO" id="GO:0000978">
    <property type="term" value="F:RNA polymerase II cis-regulatory region sequence-specific DNA binding"/>
    <property type="evidence" value="ECO:0007669"/>
    <property type="project" value="TreeGrafter"/>
</dbReference>
<dbReference type="GO" id="GO:0005634">
    <property type="term" value="C:nucleus"/>
    <property type="evidence" value="ECO:0007669"/>
    <property type="project" value="UniProtKB-SubCell"/>
</dbReference>
<dbReference type="FunFam" id="3.30.160.60:FF:000065">
    <property type="entry name" value="B-cell CLL/lymphoma 6, member B"/>
    <property type="match status" value="1"/>
</dbReference>
<evidence type="ECO:0000256" key="7">
    <source>
        <dbReference type="PROSITE-ProRule" id="PRU00042"/>
    </source>
</evidence>
<keyword evidence="10" id="KW-1185">Reference proteome</keyword>
<gene>
    <name evidence="9" type="ORF">TRIVIDRAFT_217401</name>
</gene>
<dbReference type="PANTHER" id="PTHR24393">
    <property type="entry name" value="ZINC FINGER PROTEIN"/>
    <property type="match status" value="1"/>
</dbReference>
<dbReference type="VEuPathDB" id="FungiDB:TRIVIDRAFT_217401"/>
<feature type="domain" description="C2H2-type" evidence="8">
    <location>
        <begin position="193"/>
        <end position="220"/>
    </location>
</feature>
<feature type="domain" description="C2H2-type" evidence="8">
    <location>
        <begin position="336"/>
        <end position="361"/>
    </location>
</feature>
<name>G9MFN9_HYPVG</name>
<dbReference type="InterPro" id="IPR036236">
    <property type="entry name" value="Znf_C2H2_sf"/>
</dbReference>
<dbReference type="InParanoid" id="G9MFN9"/>
<dbReference type="GO" id="GO:0008270">
    <property type="term" value="F:zinc ion binding"/>
    <property type="evidence" value="ECO:0007669"/>
    <property type="project" value="UniProtKB-KW"/>
</dbReference>
<keyword evidence="2" id="KW-0479">Metal-binding</keyword>
<dbReference type="OrthoDB" id="8922241at2759"/>
<dbReference type="FunFam" id="3.30.160.60:FF:000145">
    <property type="entry name" value="Zinc finger protein 574"/>
    <property type="match status" value="1"/>
</dbReference>
<dbReference type="Pfam" id="PF00096">
    <property type="entry name" value="zf-C2H2"/>
    <property type="match status" value="6"/>
</dbReference>
<sequence length="361" mass="41551">MKCGILLPADGEKFDPLVHIDLDICTVTIDAWITNKAMKNYSTSNWNWVRDLIRRVPLWHSYWRVDLSLGDEIWVGKCDKGPTPIPPSPAFSMPMVPIAPWVSSLDRDLAVPTFECENCTASFNTARGLVRHCQVEHDNKSLWESQYANHQEQDTTAMAFWDTTCYECGKVFHCLRKLTEHRASGIHTDAPRYVCSECGAKFDDSAHLERHMASHTDARPLVCDVCGKDFKTLDNLRYHQIVHTSEKRFKCDDCDKTFKRKEALVLHRKDAHPEEEIDGTCDKCGKVFESLSKLRWHISTDHSEKNKFECDKCDRKFSFKTQLDKHLASHSETKSFVCNLCSAAYKRKDHLTRHMKNSHGA</sequence>
<evidence type="ECO:0000313" key="9">
    <source>
        <dbReference type="EMBL" id="EHK27525.1"/>
    </source>
</evidence>
<feature type="domain" description="C2H2-type" evidence="8">
    <location>
        <begin position="114"/>
        <end position="142"/>
    </location>
</feature>
<comment type="caution">
    <text evidence="9">The sequence shown here is derived from an EMBL/GenBank/DDBJ whole genome shotgun (WGS) entry which is preliminary data.</text>
</comment>
<dbReference type="EMBL" id="ABDF02000001">
    <property type="protein sequence ID" value="EHK27525.1"/>
    <property type="molecule type" value="Genomic_DNA"/>
</dbReference>
<feature type="domain" description="C2H2-type" evidence="8">
    <location>
        <begin position="163"/>
        <end position="192"/>
    </location>
</feature>
<dbReference type="FunFam" id="3.30.160.60:FF:001397">
    <property type="entry name" value="Datilografo, isoform A"/>
    <property type="match status" value="1"/>
</dbReference>
<dbReference type="Gene3D" id="3.30.160.60">
    <property type="entry name" value="Classic Zinc Finger"/>
    <property type="match status" value="6"/>
</dbReference>
<keyword evidence="5" id="KW-0862">Zinc</keyword>
<dbReference type="eggNOG" id="KOG1721">
    <property type="taxonomic scope" value="Eukaryota"/>
</dbReference>
<accession>G9MFN9</accession>
<dbReference type="HOGENOM" id="CLU_767393_0_0_1"/>
<organism evidence="9 10">
    <name type="scientific">Hypocrea virens (strain Gv29-8 / FGSC 10586)</name>
    <name type="common">Gliocladium virens</name>
    <name type="synonym">Trichoderma virens</name>
    <dbReference type="NCBI Taxonomy" id="413071"/>
    <lineage>
        <taxon>Eukaryota</taxon>
        <taxon>Fungi</taxon>
        <taxon>Dikarya</taxon>
        <taxon>Ascomycota</taxon>
        <taxon>Pezizomycotina</taxon>
        <taxon>Sordariomycetes</taxon>
        <taxon>Hypocreomycetidae</taxon>
        <taxon>Hypocreales</taxon>
        <taxon>Hypocreaceae</taxon>
        <taxon>Trichoderma</taxon>
    </lineage>
</organism>
<evidence type="ECO:0000256" key="5">
    <source>
        <dbReference type="ARBA" id="ARBA00022833"/>
    </source>
</evidence>
<dbReference type="STRING" id="413071.G9MFN9"/>
<dbReference type="SMART" id="SM00355">
    <property type="entry name" value="ZnF_C2H2"/>
    <property type="match status" value="8"/>
</dbReference>
<evidence type="ECO:0000256" key="3">
    <source>
        <dbReference type="ARBA" id="ARBA00022737"/>
    </source>
</evidence>
<dbReference type="GO" id="GO:0001228">
    <property type="term" value="F:DNA-binding transcription activator activity, RNA polymerase II-specific"/>
    <property type="evidence" value="ECO:0007669"/>
    <property type="project" value="TreeGrafter"/>
</dbReference>
<evidence type="ECO:0000256" key="4">
    <source>
        <dbReference type="ARBA" id="ARBA00022771"/>
    </source>
</evidence>
<feature type="domain" description="C2H2-type" evidence="8">
    <location>
        <begin position="308"/>
        <end position="335"/>
    </location>
</feature>
<dbReference type="PROSITE" id="PS00028">
    <property type="entry name" value="ZINC_FINGER_C2H2_1"/>
    <property type="match status" value="8"/>
</dbReference>
<evidence type="ECO:0000256" key="2">
    <source>
        <dbReference type="ARBA" id="ARBA00022723"/>
    </source>
</evidence>
<dbReference type="AlphaFoldDB" id="G9MFN9"/>
<dbReference type="Proteomes" id="UP000007115">
    <property type="component" value="Unassembled WGS sequence"/>
</dbReference>
<evidence type="ECO:0000256" key="6">
    <source>
        <dbReference type="ARBA" id="ARBA00023242"/>
    </source>
</evidence>
<proteinExistence type="predicted"/>
<feature type="domain" description="C2H2-type" evidence="8">
    <location>
        <begin position="249"/>
        <end position="277"/>
    </location>
</feature>
<dbReference type="GeneID" id="25791276"/>
<feature type="domain" description="C2H2-type" evidence="8">
    <location>
        <begin position="221"/>
        <end position="248"/>
    </location>
</feature>
<keyword evidence="6" id="KW-0539">Nucleus</keyword>
<dbReference type="InterPro" id="IPR013087">
    <property type="entry name" value="Znf_C2H2_type"/>
</dbReference>
<dbReference type="SUPFAM" id="SSF57667">
    <property type="entry name" value="beta-beta-alpha zinc fingers"/>
    <property type="match status" value="4"/>
</dbReference>
<evidence type="ECO:0000259" key="8">
    <source>
        <dbReference type="PROSITE" id="PS50157"/>
    </source>
</evidence>
<reference evidence="9 10" key="1">
    <citation type="journal article" date="2011" name="Genome Biol.">
        <title>Comparative genome sequence analysis underscores mycoparasitism as the ancestral life style of Trichoderma.</title>
        <authorList>
            <person name="Kubicek C.P."/>
            <person name="Herrera-Estrella A."/>
            <person name="Seidl-Seiboth V."/>
            <person name="Martinez D.A."/>
            <person name="Druzhinina I.S."/>
            <person name="Thon M."/>
            <person name="Zeilinger S."/>
            <person name="Casas-Flores S."/>
            <person name="Horwitz B.A."/>
            <person name="Mukherjee P.K."/>
            <person name="Mukherjee M."/>
            <person name="Kredics L."/>
            <person name="Alcaraz L.D."/>
            <person name="Aerts A."/>
            <person name="Antal Z."/>
            <person name="Atanasova L."/>
            <person name="Cervantes-Badillo M.G."/>
            <person name="Challacombe J."/>
            <person name="Chertkov O."/>
            <person name="McCluskey K."/>
            <person name="Coulpier F."/>
            <person name="Deshpande N."/>
            <person name="von Doehren H."/>
            <person name="Ebbole D.J."/>
            <person name="Esquivel-Naranjo E.U."/>
            <person name="Fekete E."/>
            <person name="Flipphi M."/>
            <person name="Glaser F."/>
            <person name="Gomez-Rodriguez E.Y."/>
            <person name="Gruber S."/>
            <person name="Han C."/>
            <person name="Henrissat B."/>
            <person name="Hermosa R."/>
            <person name="Hernandez-Onate M."/>
            <person name="Karaffa L."/>
            <person name="Kosti I."/>
            <person name="Le Crom S."/>
            <person name="Lindquist E."/>
            <person name="Lucas S."/>
            <person name="Luebeck M."/>
            <person name="Luebeck P.S."/>
            <person name="Margeot A."/>
            <person name="Metz B."/>
            <person name="Misra M."/>
            <person name="Nevalainen H."/>
            <person name="Omann M."/>
            <person name="Packer N."/>
            <person name="Perrone G."/>
            <person name="Uresti-Rivera E.E."/>
            <person name="Salamov A."/>
            <person name="Schmoll M."/>
            <person name="Seiboth B."/>
            <person name="Shapiro H."/>
            <person name="Sukno S."/>
            <person name="Tamayo-Ramos J.A."/>
            <person name="Tisch D."/>
            <person name="Wiest A."/>
            <person name="Wilkinson H.H."/>
            <person name="Zhang M."/>
            <person name="Coutinho P.M."/>
            <person name="Kenerley C.M."/>
            <person name="Monte E."/>
            <person name="Baker S.E."/>
            <person name="Grigoriev I.V."/>
        </authorList>
    </citation>
    <scope>NUCLEOTIDE SEQUENCE [LARGE SCALE GENOMIC DNA]</scope>
    <source>
        <strain evidence="10">Gv29-8 / FGSC 10586</strain>
    </source>
</reference>
<comment type="subcellular location">
    <subcellularLocation>
        <location evidence="1">Nucleus</location>
    </subcellularLocation>
</comment>